<evidence type="ECO:0008006" key="3">
    <source>
        <dbReference type="Google" id="ProtNLM"/>
    </source>
</evidence>
<dbReference type="InterPro" id="IPR032710">
    <property type="entry name" value="NTF2-like_dom_sf"/>
</dbReference>
<name>A0ABT4RUF5_9ACTN</name>
<dbReference type="Proteomes" id="UP001147700">
    <property type="component" value="Unassembled WGS sequence"/>
</dbReference>
<dbReference type="RefSeq" id="WP_202956784.1">
    <property type="nucleotide sequence ID" value="NZ_JAPCID010000078.1"/>
</dbReference>
<protein>
    <recommendedName>
        <fullName evidence="3">Lipoprotein</fullName>
    </recommendedName>
</protein>
<evidence type="ECO:0000313" key="2">
    <source>
        <dbReference type="Proteomes" id="UP001147700"/>
    </source>
</evidence>
<accession>A0ABT4RUF5</accession>
<dbReference type="PROSITE" id="PS51257">
    <property type="entry name" value="PROKAR_LIPOPROTEIN"/>
    <property type="match status" value="1"/>
</dbReference>
<gene>
    <name evidence="1" type="ORF">OJ962_32265</name>
</gene>
<sequence>MRWIAGVLLTTMVCGCGAQMERASAPAPSPETEARTVLERYRTAVAAGDAAAVCRTLSEGAQREVVSVDNKACVTAVRENLRGWPEPIRTVAPRITAVKVHGNRAEVHVDRDVAGMKSTPAKLVREADGWKVWQPSVAGGSGGTQEYFDCVVEAQHELAGDPTFEAVGAAVVDEFSRRVCARLQAKGEWTGELAETYAKEILLDLYNEGKLDPPEDERTV</sequence>
<evidence type="ECO:0000313" key="1">
    <source>
        <dbReference type="EMBL" id="MDA0142204.1"/>
    </source>
</evidence>
<organism evidence="1 2">
    <name type="scientific">Solirubrobacter deserti</name>
    <dbReference type="NCBI Taxonomy" id="2282478"/>
    <lineage>
        <taxon>Bacteria</taxon>
        <taxon>Bacillati</taxon>
        <taxon>Actinomycetota</taxon>
        <taxon>Thermoleophilia</taxon>
        <taxon>Solirubrobacterales</taxon>
        <taxon>Solirubrobacteraceae</taxon>
        <taxon>Solirubrobacter</taxon>
    </lineage>
</organism>
<proteinExistence type="predicted"/>
<reference evidence="1" key="1">
    <citation type="submission" date="2022-10" db="EMBL/GenBank/DDBJ databases">
        <title>The WGS of Solirubrobacter sp. CPCC 204708.</title>
        <authorList>
            <person name="Jiang Z."/>
        </authorList>
    </citation>
    <scope>NUCLEOTIDE SEQUENCE</scope>
    <source>
        <strain evidence="1">CPCC 204708</strain>
    </source>
</reference>
<comment type="caution">
    <text evidence="1">The sequence shown here is derived from an EMBL/GenBank/DDBJ whole genome shotgun (WGS) entry which is preliminary data.</text>
</comment>
<dbReference type="Gene3D" id="3.10.450.50">
    <property type="match status" value="1"/>
</dbReference>
<dbReference type="SUPFAM" id="SSF54427">
    <property type="entry name" value="NTF2-like"/>
    <property type="match status" value="1"/>
</dbReference>
<dbReference type="EMBL" id="JAPCID010000078">
    <property type="protein sequence ID" value="MDA0142204.1"/>
    <property type="molecule type" value="Genomic_DNA"/>
</dbReference>
<keyword evidence="2" id="KW-1185">Reference proteome</keyword>